<reference evidence="2 3" key="1">
    <citation type="submission" date="2015-04" db="EMBL/GenBank/DDBJ databases">
        <authorList>
            <consortium name="Pathogen Informatics"/>
        </authorList>
    </citation>
    <scope>NUCLEOTIDE SEQUENCE [LARGE SCALE GENOMIC DNA]</scope>
    <source>
        <strain evidence="2 3">SGS1</strain>
    </source>
</reference>
<organism evidence="2 3">
    <name type="scientific">Plasmodium relictum</name>
    <dbReference type="NCBI Taxonomy" id="85471"/>
    <lineage>
        <taxon>Eukaryota</taxon>
        <taxon>Sar</taxon>
        <taxon>Alveolata</taxon>
        <taxon>Apicomplexa</taxon>
        <taxon>Aconoidasida</taxon>
        <taxon>Haemosporida</taxon>
        <taxon>Plasmodiidae</taxon>
        <taxon>Plasmodium</taxon>
        <taxon>Plasmodium (Haemamoeba)</taxon>
    </lineage>
</organism>
<dbReference type="OrthoDB" id="386946at2759"/>
<name>A0A1J1H3T7_PLARL</name>
<keyword evidence="3" id="KW-1185">Reference proteome</keyword>
<accession>A0A1J1H3T7</accession>
<dbReference type="KEGG" id="prel:PRELSG_0732900"/>
<sequence>MSGDISEHINNRSENKNKYINIIKIIQHREKYKVNSLNNNDIFNDTIKSISDSNIHNNIKQKISKYNYEDLEEENHTFFNSLNNINSISKNILYGCSSFDFSNIYLKRDYLSNSSKNSAKTNEKPNNENLRENKCTERGKNKYFKSVSENNYSFLKNENLYTLLGMKSGNSLNSYKDIFDKSYSTFNENLYPFKKNTYNSILQKNGVLYNEFYEKSYTTIHPKYNFKKKKSIKSKTFKLEKKKTNYYKHRIKSTNKIYYKKVKYKKKKQKDNLEEKKKNFNGNIFFSPIFNSSYIYESLSTSKIKFLKEERSLINEEHDREEYIKCIFLSIKRQQKKVDFLEKNAGHLLDLIELLLYKRMKEMFLFKKKICSKDKYKSMFPDIFYFNNNDDLIETIDKKLKFLPKVPAKENLTSYYGPSSFEIFGKYYSSYKYDYKLIKVDVKLYKYSDIFTNSNIFYDKEIKSNYSFELLNYYRKKENDSNKNVRKAKKIVIPKKSIAPFCNFMYKINSNKKDIEKTEKEKTCYVKVKEIPDDLIEVLKYKNITIT</sequence>
<dbReference type="EMBL" id="LN835302">
    <property type="protein sequence ID" value="CRG99564.1"/>
    <property type="molecule type" value="Genomic_DNA"/>
</dbReference>
<protein>
    <submittedName>
        <fullName evidence="2">Uncharacterized protein</fullName>
    </submittedName>
</protein>
<dbReference type="GeneID" id="39735666"/>
<gene>
    <name evidence="2" type="ORF">PRELSG_0732900</name>
</gene>
<feature type="region of interest" description="Disordered" evidence="1">
    <location>
        <begin position="114"/>
        <end position="135"/>
    </location>
</feature>
<proteinExistence type="predicted"/>
<evidence type="ECO:0000313" key="3">
    <source>
        <dbReference type="Proteomes" id="UP000220158"/>
    </source>
</evidence>
<evidence type="ECO:0000256" key="1">
    <source>
        <dbReference type="SAM" id="MobiDB-lite"/>
    </source>
</evidence>
<dbReference type="AlphaFoldDB" id="A0A1J1H3T7"/>
<dbReference type="VEuPathDB" id="PlasmoDB:PRELSG_0732900"/>
<feature type="compositionally biased region" description="Basic and acidic residues" evidence="1">
    <location>
        <begin position="121"/>
        <end position="135"/>
    </location>
</feature>
<dbReference type="Proteomes" id="UP000220158">
    <property type="component" value="Chromosome 7"/>
</dbReference>
<evidence type="ECO:0000313" key="2">
    <source>
        <dbReference type="EMBL" id="CRG99564.1"/>
    </source>
</evidence>
<dbReference type="RefSeq" id="XP_028532569.1">
    <property type="nucleotide sequence ID" value="XM_028676040.1"/>
</dbReference>
<dbReference type="OMA" id="YKEICPD"/>